<dbReference type="AlphaFoldDB" id="A0A545VFU9"/>
<gene>
    <name evidence="2" type="ORF">IF1G_00523</name>
</gene>
<keyword evidence="1" id="KW-0812">Transmembrane</keyword>
<evidence type="ECO:0000313" key="2">
    <source>
        <dbReference type="EMBL" id="TQW00592.1"/>
    </source>
</evidence>
<reference evidence="2 3" key="1">
    <citation type="journal article" date="2019" name="Appl. Microbiol. Biotechnol.">
        <title>Genome sequence of Isaria javanica and comparative genome analysis insights into family S53 peptidase evolution in fungal entomopathogens.</title>
        <authorList>
            <person name="Lin R."/>
            <person name="Zhang X."/>
            <person name="Xin B."/>
            <person name="Zou M."/>
            <person name="Gao Y."/>
            <person name="Qin F."/>
            <person name="Hu Q."/>
            <person name="Xie B."/>
            <person name="Cheng X."/>
        </authorList>
    </citation>
    <scope>NUCLEOTIDE SEQUENCE [LARGE SCALE GENOMIC DNA]</scope>
    <source>
        <strain evidence="2 3">IJ1G</strain>
    </source>
</reference>
<evidence type="ECO:0000256" key="1">
    <source>
        <dbReference type="SAM" id="Phobius"/>
    </source>
</evidence>
<evidence type="ECO:0000313" key="3">
    <source>
        <dbReference type="Proteomes" id="UP000315783"/>
    </source>
</evidence>
<organism evidence="2 3">
    <name type="scientific">Cordyceps javanica</name>
    <dbReference type="NCBI Taxonomy" id="43265"/>
    <lineage>
        <taxon>Eukaryota</taxon>
        <taxon>Fungi</taxon>
        <taxon>Dikarya</taxon>
        <taxon>Ascomycota</taxon>
        <taxon>Pezizomycotina</taxon>
        <taxon>Sordariomycetes</taxon>
        <taxon>Hypocreomycetidae</taxon>
        <taxon>Hypocreales</taxon>
        <taxon>Cordycipitaceae</taxon>
        <taxon>Cordyceps</taxon>
    </lineage>
</organism>
<dbReference type="Proteomes" id="UP000315783">
    <property type="component" value="Unassembled WGS sequence"/>
</dbReference>
<comment type="caution">
    <text evidence="2">The sequence shown here is derived from an EMBL/GenBank/DDBJ whole genome shotgun (WGS) entry which is preliminary data.</text>
</comment>
<name>A0A545VFU9_9HYPO</name>
<dbReference type="EMBL" id="SPUK01000001">
    <property type="protein sequence ID" value="TQW00592.1"/>
    <property type="molecule type" value="Genomic_DNA"/>
</dbReference>
<keyword evidence="1" id="KW-1133">Transmembrane helix</keyword>
<sequence length="160" mass="17819">MTLGPRSLDDKKGELGIAMVWLLPYREDKRLNVRKTRKLASICGGETCTYVVIDEAHNTNVLKTPHLQGLVIPVLRISMCARPMTSERSPGHTRRAGLGGIGEEGRVLAFLALAMLHFALVFPFLIFLESFAHEPVFVFMDALNITSIHIRVLFFGATEL</sequence>
<keyword evidence="3" id="KW-1185">Reference proteome</keyword>
<feature type="transmembrane region" description="Helical" evidence="1">
    <location>
        <begin position="107"/>
        <end position="128"/>
    </location>
</feature>
<proteinExistence type="predicted"/>
<keyword evidence="1" id="KW-0472">Membrane</keyword>
<protein>
    <submittedName>
        <fullName evidence="2">Uncharacterized protein</fullName>
    </submittedName>
</protein>
<accession>A0A545VFU9</accession>